<dbReference type="RefSeq" id="WP_055213347.1">
    <property type="nucleotide sequence ID" value="NZ_CYXO01000002.1"/>
</dbReference>
<sequence>MESREDFYFDNSDNLESDDTIEKEEHYKWTIALEEETKEDAFIPEEDLLEQAEPEVAERLILKRDLRKAAIARMEAAARTQGDFEDVIDAWDKEDKNRERRERYHEVCRDDAEVPFEYNMSPDEIVIPAPIQSVYWQQMMKGEFLDVIFDCPYELQELVCDSNISQILSELSEKHKALFYFLYIRDYSTCCLAKMYEQSDRNIRKVRATILRKIHKKLIPVLQYKCDNGLSTTMKERNFLERHCSTDG</sequence>
<accession>A0A173RB85</accession>
<dbReference type="AlphaFoldDB" id="A0A173RB85"/>
<organism evidence="1 2">
    <name type="scientific">Dorea longicatena</name>
    <dbReference type="NCBI Taxonomy" id="88431"/>
    <lineage>
        <taxon>Bacteria</taxon>
        <taxon>Bacillati</taxon>
        <taxon>Bacillota</taxon>
        <taxon>Clostridia</taxon>
        <taxon>Lachnospirales</taxon>
        <taxon>Lachnospiraceae</taxon>
        <taxon>Dorea</taxon>
    </lineage>
</organism>
<reference evidence="1 2" key="1">
    <citation type="submission" date="2015-09" db="EMBL/GenBank/DDBJ databases">
        <authorList>
            <consortium name="Pathogen Informatics"/>
        </authorList>
    </citation>
    <scope>NUCLEOTIDE SEQUENCE [LARGE SCALE GENOMIC DNA]</scope>
    <source>
        <strain evidence="1 2">2789STDY5834961</strain>
    </source>
</reference>
<dbReference type="Proteomes" id="UP000095597">
    <property type="component" value="Unassembled WGS sequence"/>
</dbReference>
<dbReference type="EMBL" id="CYXO01000002">
    <property type="protein sequence ID" value="CUM75057.1"/>
    <property type="molecule type" value="Genomic_DNA"/>
</dbReference>
<proteinExistence type="predicted"/>
<evidence type="ECO:0000313" key="2">
    <source>
        <dbReference type="Proteomes" id="UP000095597"/>
    </source>
</evidence>
<gene>
    <name evidence="1" type="ORF">ERS852573_00345</name>
</gene>
<protein>
    <submittedName>
        <fullName evidence="1">Uncharacterized protein</fullName>
    </submittedName>
</protein>
<dbReference type="OrthoDB" id="9783785at2"/>
<name>A0A173RB85_9FIRM</name>
<evidence type="ECO:0000313" key="1">
    <source>
        <dbReference type="EMBL" id="CUM75057.1"/>
    </source>
</evidence>